<gene>
    <name evidence="1" type="ORF">RclHR1_20660001</name>
</gene>
<evidence type="ECO:0000313" key="1">
    <source>
        <dbReference type="EMBL" id="GBB92848.1"/>
    </source>
</evidence>
<evidence type="ECO:0000313" key="2">
    <source>
        <dbReference type="Proteomes" id="UP000247702"/>
    </source>
</evidence>
<organism evidence="1 2">
    <name type="scientific">Rhizophagus clarus</name>
    <dbReference type="NCBI Taxonomy" id="94130"/>
    <lineage>
        <taxon>Eukaryota</taxon>
        <taxon>Fungi</taxon>
        <taxon>Fungi incertae sedis</taxon>
        <taxon>Mucoromycota</taxon>
        <taxon>Glomeromycotina</taxon>
        <taxon>Glomeromycetes</taxon>
        <taxon>Glomerales</taxon>
        <taxon>Glomeraceae</taxon>
        <taxon>Rhizophagus</taxon>
    </lineage>
</organism>
<feature type="non-terminal residue" evidence="1">
    <location>
        <position position="141"/>
    </location>
</feature>
<reference evidence="1 2" key="1">
    <citation type="submission" date="2017-11" db="EMBL/GenBank/DDBJ databases">
        <title>The genome of Rhizophagus clarus HR1 reveals common genetic basis of auxotrophy among arbuscular mycorrhizal fungi.</title>
        <authorList>
            <person name="Kobayashi Y."/>
        </authorList>
    </citation>
    <scope>NUCLEOTIDE SEQUENCE [LARGE SCALE GENOMIC DNA]</scope>
    <source>
        <strain evidence="1 2">HR1</strain>
    </source>
</reference>
<accession>A0A2Z6RKG3</accession>
<keyword evidence="2" id="KW-1185">Reference proteome</keyword>
<proteinExistence type="predicted"/>
<name>A0A2Z6RKG3_9GLOM</name>
<dbReference type="AlphaFoldDB" id="A0A2Z6RKG3"/>
<dbReference type="Proteomes" id="UP000247702">
    <property type="component" value="Unassembled WGS sequence"/>
</dbReference>
<comment type="caution">
    <text evidence="1">The sequence shown here is derived from an EMBL/GenBank/DDBJ whole genome shotgun (WGS) entry which is preliminary data.</text>
</comment>
<sequence>MENFENTWSTTITELLKTFEAELIKDLGKIYSIASAGKPGRQDKQFKTLAFLVGEQNLYSRDRFIGFNNASASNNYSISASLAKKHLRLTLDRLYIKVKDMLQPPSQGNNFKDLEPQQSWAQPEQSAPIISTESQAMIIDS</sequence>
<dbReference type="EMBL" id="BEXD01001187">
    <property type="protein sequence ID" value="GBB92848.1"/>
    <property type="molecule type" value="Genomic_DNA"/>
</dbReference>
<protein>
    <submittedName>
        <fullName evidence="1">Uncharacterized protein</fullName>
    </submittedName>
</protein>